<proteinExistence type="predicted"/>
<accession>A0AAC9HRQ9</accession>
<dbReference type="Proteomes" id="UP000095210">
    <property type="component" value="Chromosome"/>
</dbReference>
<dbReference type="RefSeq" id="WP_069850297.1">
    <property type="nucleotide sequence ID" value="NZ_CP014859.1"/>
</dbReference>
<protein>
    <submittedName>
        <fullName evidence="1">Uncharacterized protein</fullName>
    </submittedName>
</protein>
<keyword evidence="2" id="KW-1185">Reference proteome</keyword>
<gene>
    <name evidence="1" type="ORF">TL08_16900</name>
</gene>
<name>A0AAC9HRQ9_9PSEU</name>
<dbReference type="AlphaFoldDB" id="A0AAC9HRQ9"/>
<sequence length="126" mass="14183">MTGHWFVRTVGDGDTHRAADEHWTSGGQARIRPRCDVTSVFTALNSQPIGMPFYDSQRCPDCLNDALLPIRRAARGRRPGPLPRPRHLAVVRSNGKAINQLVPVGGLRRLPAARIRRYLDDPRVRR</sequence>
<dbReference type="EMBL" id="CP014859">
    <property type="protein sequence ID" value="AOS64180.1"/>
    <property type="molecule type" value="Genomic_DNA"/>
</dbReference>
<reference evidence="2" key="1">
    <citation type="submission" date="2016-03" db="EMBL/GenBank/DDBJ databases">
        <title>Complete genome sequence of the type strain Actinoalloteichus hymeniacidonis DSM 45092.</title>
        <authorList>
            <person name="Schaffert L."/>
            <person name="Albersmeier A."/>
            <person name="Winkler A."/>
            <person name="Kalinowski J."/>
            <person name="Zotchev S."/>
            <person name="Ruckert C."/>
        </authorList>
    </citation>
    <scope>NUCLEOTIDE SEQUENCE [LARGE SCALE GENOMIC DNA]</scope>
    <source>
        <strain evidence="2">HPA177(T) (DSM 45092(T))</strain>
    </source>
</reference>
<evidence type="ECO:0000313" key="1">
    <source>
        <dbReference type="EMBL" id="AOS64180.1"/>
    </source>
</evidence>
<organism evidence="1 2">
    <name type="scientific">Actinoalloteichus hymeniacidonis</name>
    <dbReference type="NCBI Taxonomy" id="340345"/>
    <lineage>
        <taxon>Bacteria</taxon>
        <taxon>Bacillati</taxon>
        <taxon>Actinomycetota</taxon>
        <taxon>Actinomycetes</taxon>
        <taxon>Pseudonocardiales</taxon>
        <taxon>Pseudonocardiaceae</taxon>
        <taxon>Actinoalloteichus</taxon>
    </lineage>
</organism>
<evidence type="ECO:0000313" key="2">
    <source>
        <dbReference type="Proteomes" id="UP000095210"/>
    </source>
</evidence>
<dbReference type="KEGG" id="ahm:TL08_16900"/>